<reference evidence="1" key="1">
    <citation type="submission" date="2011-11" db="EMBL/GenBank/DDBJ databases">
        <title>Construction and analysis of a metagenome of deep-sea sediment.</title>
        <authorList>
            <person name="Huo Y.-Y."/>
            <person name="Cheng H."/>
            <person name="Wu M."/>
        </authorList>
    </citation>
    <scope>NUCLEOTIDE SEQUENCE</scope>
</reference>
<sequence length="85" mass="9371">MPQLPEINELEKALTEAGSAHHEFEKVVLEGVRDELWPGFYAAYVLGKLGNFTRPSVLSGLLESAPDSEIWSKSAAEFVLSKLPK</sequence>
<protein>
    <submittedName>
        <fullName evidence="1">Uncharacterized protein</fullName>
    </submittedName>
</protein>
<evidence type="ECO:0000313" key="1">
    <source>
        <dbReference type="EMBL" id="AFD03338.1"/>
    </source>
</evidence>
<proteinExistence type="predicted"/>
<organism evidence="1">
    <name type="scientific">uncultured bacterium W5-15b</name>
    <dbReference type="NCBI Taxonomy" id="1130997"/>
    <lineage>
        <taxon>Bacteria</taxon>
        <taxon>environmental samples</taxon>
    </lineage>
</organism>
<name>H9BX16_9BACT</name>
<dbReference type="EMBL" id="JQ085822">
    <property type="protein sequence ID" value="AFD03338.1"/>
    <property type="molecule type" value="Genomic_DNA"/>
</dbReference>
<accession>H9BX16</accession>
<dbReference type="AlphaFoldDB" id="H9BX16"/>